<proteinExistence type="predicted"/>
<accession>A0A9W8TB76</accession>
<dbReference type="PANTHER" id="PTHR28254:SF1">
    <property type="entry name" value="CYTOCHROME B-C1 COMPLEX SUBUNIT 10, MITOCHONDRIAL"/>
    <property type="match status" value="1"/>
</dbReference>
<dbReference type="GO" id="GO:0005739">
    <property type="term" value="C:mitochondrion"/>
    <property type="evidence" value="ECO:0007669"/>
    <property type="project" value="GOC"/>
</dbReference>
<keyword evidence="3" id="KW-1185">Reference proteome</keyword>
<feature type="transmembrane region" description="Helical" evidence="1">
    <location>
        <begin position="64"/>
        <end position="82"/>
    </location>
</feature>
<dbReference type="Pfam" id="PF09796">
    <property type="entry name" value="QCR10"/>
    <property type="match status" value="1"/>
</dbReference>
<keyword evidence="1" id="KW-0472">Membrane</keyword>
<dbReference type="GO" id="GO:0006122">
    <property type="term" value="P:mitochondrial electron transport, ubiquinol to cytochrome c"/>
    <property type="evidence" value="ECO:0007669"/>
    <property type="project" value="InterPro"/>
</dbReference>
<comment type="caution">
    <text evidence="2">The sequence shown here is derived from an EMBL/GenBank/DDBJ whole genome shotgun (WGS) entry which is preliminary data.</text>
</comment>
<sequence>MVSYTPIRMAEFKSAYGPKYAILLHPIYDASIVERLRLTSELYQSQPNLAGFTIQSATRIGTRLAFYGAPAVVGVLLFANGIPRVQRDILQKIPVLGDYFRTEIHPADNPF</sequence>
<protein>
    <submittedName>
        <fullName evidence="2">Uncharacterized protein</fullName>
    </submittedName>
</protein>
<evidence type="ECO:0000313" key="3">
    <source>
        <dbReference type="Proteomes" id="UP001140502"/>
    </source>
</evidence>
<keyword evidence="1" id="KW-1133">Transmembrane helix</keyword>
<organism evidence="2 3">
    <name type="scientific">Fusarium piperis</name>
    <dbReference type="NCBI Taxonomy" id="1435070"/>
    <lineage>
        <taxon>Eukaryota</taxon>
        <taxon>Fungi</taxon>
        <taxon>Dikarya</taxon>
        <taxon>Ascomycota</taxon>
        <taxon>Pezizomycotina</taxon>
        <taxon>Sordariomycetes</taxon>
        <taxon>Hypocreomycetidae</taxon>
        <taxon>Hypocreales</taxon>
        <taxon>Nectriaceae</taxon>
        <taxon>Fusarium</taxon>
        <taxon>Fusarium solani species complex</taxon>
    </lineage>
</organism>
<dbReference type="AlphaFoldDB" id="A0A9W8TB76"/>
<dbReference type="PANTHER" id="PTHR28254">
    <property type="entry name" value="CYTOCHROME B-C1 COMPLEX SUBUNIT 10"/>
    <property type="match status" value="1"/>
</dbReference>
<dbReference type="OrthoDB" id="2391627at2759"/>
<evidence type="ECO:0000256" key="1">
    <source>
        <dbReference type="SAM" id="Phobius"/>
    </source>
</evidence>
<name>A0A9W8TB76_9HYPO</name>
<dbReference type="Proteomes" id="UP001140502">
    <property type="component" value="Unassembled WGS sequence"/>
</dbReference>
<keyword evidence="1" id="KW-0812">Transmembrane</keyword>
<evidence type="ECO:0000313" key="2">
    <source>
        <dbReference type="EMBL" id="KAJ4308737.1"/>
    </source>
</evidence>
<reference evidence="2" key="1">
    <citation type="submission" date="2022-10" db="EMBL/GenBank/DDBJ databases">
        <title>Tapping the CABI collections for fungal endophytes: first genome assemblies for Collariella, Neodidymelliopsis, Ascochyta clinopodiicola, Didymella pomorum, Didymosphaeria variabile, Neocosmospora piperis and Neocucurbitaria cava.</title>
        <authorList>
            <person name="Hill R."/>
        </authorList>
    </citation>
    <scope>NUCLEOTIDE SEQUENCE</scope>
    <source>
        <strain evidence="2">IMI 366586</strain>
    </source>
</reference>
<dbReference type="EMBL" id="JAPEUR010000498">
    <property type="protein sequence ID" value="KAJ4308737.1"/>
    <property type="molecule type" value="Genomic_DNA"/>
</dbReference>
<dbReference type="InterPro" id="IPR019182">
    <property type="entry name" value="Cytochrome_b-c1_su10_fun"/>
</dbReference>
<gene>
    <name evidence="2" type="ORF">N0V84_011926</name>
</gene>